<evidence type="ECO:0000256" key="2">
    <source>
        <dbReference type="ARBA" id="ARBA00022737"/>
    </source>
</evidence>
<organism evidence="7 8">
    <name type="scientific">Romanomermis culicivorax</name>
    <name type="common">Nematode worm</name>
    <dbReference type="NCBI Taxonomy" id="13658"/>
    <lineage>
        <taxon>Eukaryota</taxon>
        <taxon>Metazoa</taxon>
        <taxon>Ecdysozoa</taxon>
        <taxon>Nematoda</taxon>
        <taxon>Enoplea</taxon>
        <taxon>Dorylaimia</taxon>
        <taxon>Mermithida</taxon>
        <taxon>Mermithoidea</taxon>
        <taxon>Mermithidae</taxon>
        <taxon>Romanomermis</taxon>
    </lineage>
</organism>
<dbReference type="GO" id="GO:0016020">
    <property type="term" value="C:membrane"/>
    <property type="evidence" value="ECO:0007669"/>
    <property type="project" value="UniProtKB-SubCell"/>
</dbReference>
<dbReference type="PROSITE" id="PS50017">
    <property type="entry name" value="DEATH_DOMAIN"/>
    <property type="match status" value="1"/>
</dbReference>
<dbReference type="AlphaFoldDB" id="A0A915J1X1"/>
<keyword evidence="7" id="KW-1185">Reference proteome</keyword>
<keyword evidence="3" id="KW-0040">ANK repeat</keyword>
<dbReference type="GO" id="GO:0007165">
    <property type="term" value="P:signal transduction"/>
    <property type="evidence" value="ECO:0007669"/>
    <property type="project" value="InterPro"/>
</dbReference>
<dbReference type="InterPro" id="IPR011029">
    <property type="entry name" value="DEATH-like_dom_sf"/>
</dbReference>
<dbReference type="Gene3D" id="1.10.533.10">
    <property type="entry name" value="Death Domain, Fas"/>
    <property type="match status" value="1"/>
</dbReference>
<dbReference type="SUPFAM" id="SSF47986">
    <property type="entry name" value="DEATH domain"/>
    <property type="match status" value="1"/>
</dbReference>
<feature type="region of interest" description="Disordered" evidence="5">
    <location>
        <begin position="508"/>
        <end position="601"/>
    </location>
</feature>
<proteinExistence type="predicted"/>
<dbReference type="PANTHER" id="PTHR24123">
    <property type="entry name" value="ANKYRIN REPEAT-CONTAINING"/>
    <property type="match status" value="1"/>
</dbReference>
<evidence type="ECO:0000256" key="4">
    <source>
        <dbReference type="ARBA" id="ARBA00023136"/>
    </source>
</evidence>
<dbReference type="PANTHER" id="PTHR24123:SF141">
    <property type="entry name" value="ANKYRIN 2, ISOFORM U"/>
    <property type="match status" value="1"/>
</dbReference>
<evidence type="ECO:0000313" key="7">
    <source>
        <dbReference type="Proteomes" id="UP000887565"/>
    </source>
</evidence>
<feature type="compositionally biased region" description="Polar residues" evidence="5">
    <location>
        <begin position="532"/>
        <end position="547"/>
    </location>
</feature>
<feature type="compositionally biased region" description="Low complexity" evidence="5">
    <location>
        <begin position="552"/>
        <end position="570"/>
    </location>
</feature>
<keyword evidence="4" id="KW-0472">Membrane</keyword>
<comment type="subcellular location">
    <subcellularLocation>
        <location evidence="1">Membrane</location>
    </subcellularLocation>
</comment>
<feature type="compositionally biased region" description="Basic residues" evidence="5">
    <location>
        <begin position="571"/>
        <end position="588"/>
    </location>
</feature>
<dbReference type="InterPro" id="IPR051165">
    <property type="entry name" value="Multifunctional_ANK_Repeat"/>
</dbReference>
<keyword evidence="2" id="KW-0677">Repeat</keyword>
<evidence type="ECO:0000313" key="8">
    <source>
        <dbReference type="WBParaSite" id="nRc.2.0.1.t20104-RA"/>
    </source>
</evidence>
<evidence type="ECO:0000256" key="1">
    <source>
        <dbReference type="ARBA" id="ARBA00004370"/>
    </source>
</evidence>
<protein>
    <submittedName>
        <fullName evidence="8">Death domain-containing protein</fullName>
    </submittedName>
</protein>
<dbReference type="Pfam" id="PF00531">
    <property type="entry name" value="Death"/>
    <property type="match status" value="1"/>
</dbReference>
<sequence>MRIDWGWQKPTIRNNDFWAFDGFLSVKFWLMDCQTTRDASRMAQEIYSDAIVVPYMAKFVIFARRPNQKEGQLRVFCMTDDKEEKTLERQEHYTEIAKSRDVEVSAHRNCFLEFGGNLNPVLKSGEQLQLNFVPFVENRLMFNMRVKEIDEEESAAEGKIAFMRDPKVRSENLPPQHPICTLAITLPKYTGKSGEFGSRDLNSLDRKYKHLKIPGLDTISGSNVRAADVARELSIDAQKDEGEAAWKKLAVELGLPEDDIKQIDVEYSGTGQEVLTVLRVWIDRLGPRATATLLEKALKRLRRSDIAQKLFPELQPRQEQPVTTLAVKKPIVSENVIVKKNTGAEDGLILAAVVSDHEIPSSSSQNKNERIVSPKKLHSVEDSTIPCPADRALIKMMKTTETTAVKRSLGDNDHLVEEKVIVQKITEFPDGMTNKESNLKPVEITHTISPSEIIEPCQVIKRDSLVEEQLITTTKHIDRPGIVEEAVKIVQKPSAPVDETVRVGHLRVTSDNLEEGSSPDVESPTGSEPFVGQTSSSSVVHQEGSTTHPDRSSSATMTTTTVITKSSSGGSKKKKGKGGTARAGRRRFLVWIEQPSPRGEV</sequence>
<dbReference type="InterPro" id="IPR040745">
    <property type="entry name" value="Ankyrin_UPA"/>
</dbReference>
<evidence type="ECO:0000259" key="6">
    <source>
        <dbReference type="PROSITE" id="PS50017"/>
    </source>
</evidence>
<dbReference type="Pfam" id="PF17809">
    <property type="entry name" value="UPA_2"/>
    <property type="match status" value="1"/>
</dbReference>
<name>A0A915J1X1_ROMCU</name>
<reference evidence="8" key="1">
    <citation type="submission" date="2022-11" db="UniProtKB">
        <authorList>
            <consortium name="WormBaseParasite"/>
        </authorList>
    </citation>
    <scope>IDENTIFICATION</scope>
</reference>
<evidence type="ECO:0000256" key="5">
    <source>
        <dbReference type="SAM" id="MobiDB-lite"/>
    </source>
</evidence>
<dbReference type="WBParaSite" id="nRc.2.0.1.t20104-RA">
    <property type="protein sequence ID" value="nRc.2.0.1.t20104-RA"/>
    <property type="gene ID" value="nRc.2.0.1.g20104"/>
</dbReference>
<dbReference type="InterPro" id="IPR000488">
    <property type="entry name" value="Death_dom"/>
</dbReference>
<evidence type="ECO:0000256" key="3">
    <source>
        <dbReference type="ARBA" id="ARBA00023043"/>
    </source>
</evidence>
<dbReference type="SMART" id="SM00005">
    <property type="entry name" value="DEATH"/>
    <property type="match status" value="1"/>
</dbReference>
<feature type="domain" description="Death" evidence="6">
    <location>
        <begin position="246"/>
        <end position="314"/>
    </location>
</feature>
<accession>A0A915J1X1</accession>
<dbReference type="Proteomes" id="UP000887565">
    <property type="component" value="Unplaced"/>
</dbReference>
<dbReference type="Gene3D" id="2.60.40.2660">
    <property type="match status" value="1"/>
</dbReference>